<proteinExistence type="predicted"/>
<keyword evidence="2" id="KW-1185">Reference proteome</keyword>
<feature type="non-terminal residue" evidence="1">
    <location>
        <position position="1"/>
    </location>
</feature>
<evidence type="ECO:0000313" key="2">
    <source>
        <dbReference type="Proteomes" id="UP001178461"/>
    </source>
</evidence>
<organism evidence="1 2">
    <name type="scientific">Podarcis lilfordi</name>
    <name type="common">Lilford's wall lizard</name>
    <dbReference type="NCBI Taxonomy" id="74358"/>
    <lineage>
        <taxon>Eukaryota</taxon>
        <taxon>Metazoa</taxon>
        <taxon>Chordata</taxon>
        <taxon>Craniata</taxon>
        <taxon>Vertebrata</taxon>
        <taxon>Euteleostomi</taxon>
        <taxon>Lepidosauria</taxon>
        <taxon>Squamata</taxon>
        <taxon>Bifurcata</taxon>
        <taxon>Unidentata</taxon>
        <taxon>Episquamata</taxon>
        <taxon>Laterata</taxon>
        <taxon>Lacertibaenia</taxon>
        <taxon>Lacertidae</taxon>
        <taxon>Podarcis</taxon>
    </lineage>
</organism>
<dbReference type="Proteomes" id="UP001178461">
    <property type="component" value="Chromosome 2"/>
</dbReference>
<reference evidence="1" key="1">
    <citation type="submission" date="2022-12" db="EMBL/GenBank/DDBJ databases">
        <authorList>
            <person name="Alioto T."/>
            <person name="Alioto T."/>
            <person name="Gomez Garrido J."/>
        </authorList>
    </citation>
    <scope>NUCLEOTIDE SEQUENCE</scope>
</reference>
<sequence length="99" mass="11372">SAEALGSQKSLICVCDKEAKTHHLNFAETQKTMVSFKFPSSRKRNVSSFFHKISTLQVSLFCEYAKPEKFRLFTCTSCTCTLPRVDRWDRREVDLATCV</sequence>
<dbReference type="AlphaFoldDB" id="A0AA35JXV9"/>
<name>A0AA35JXV9_9SAUR</name>
<evidence type="ECO:0000313" key="1">
    <source>
        <dbReference type="EMBL" id="CAI5767611.1"/>
    </source>
</evidence>
<dbReference type="EMBL" id="OX395127">
    <property type="protein sequence ID" value="CAI5767611.1"/>
    <property type="molecule type" value="Genomic_DNA"/>
</dbReference>
<gene>
    <name evidence="1" type="ORF">PODLI_1B001753</name>
</gene>
<protein>
    <submittedName>
        <fullName evidence="1">Uncharacterized protein</fullName>
    </submittedName>
</protein>
<accession>A0AA35JXV9</accession>
<feature type="non-terminal residue" evidence="1">
    <location>
        <position position="99"/>
    </location>
</feature>